<dbReference type="EMBL" id="MJBI02000001">
    <property type="protein sequence ID" value="RAI82820.1"/>
    <property type="molecule type" value="Genomic_DNA"/>
</dbReference>
<name>A0A2G5NS20_9STAP</name>
<feature type="domain" description="Smf/DprA SLOG" evidence="2">
    <location>
        <begin position="81"/>
        <end position="289"/>
    </location>
</feature>
<sequence length="290" mass="33248">MNYSHEEQLILKLIASGFTTQQLHKIKQNYNTFDIPYKRVFPILNNLLNRDNKLNLKIQRFNSLSIEEIHHALSSRFITPVFYNSDQFPFLLKQIYDFPFVIFCKGDISILSRKYFLAIVGSRNRTDYTSEVIDQFMPHIVKHNITIVSGLAKGADSDAHLAANYHGGKTIGVLGFGHDFYYPEEVTLLRRNMECHHLVISEYYPTTQIAKFQFPERNRIISGLSQGVLITEAQLRSGSLITCDQAIDQNREVYCLPGKITSKHSQGCNQKIAEGAKIIVQVEDILEDFI</sequence>
<dbReference type="Pfam" id="PF02481">
    <property type="entry name" value="DNA_processg_A"/>
    <property type="match status" value="1"/>
</dbReference>
<dbReference type="Proteomes" id="UP000229523">
    <property type="component" value="Unassembled WGS sequence"/>
</dbReference>
<organism evidence="3 4">
    <name type="scientific">Macrococcoides goetzii</name>
    <dbReference type="NCBI Taxonomy" id="1891097"/>
    <lineage>
        <taxon>Bacteria</taxon>
        <taxon>Bacillati</taxon>
        <taxon>Bacillota</taxon>
        <taxon>Bacilli</taxon>
        <taxon>Bacillales</taxon>
        <taxon>Staphylococcaceae</taxon>
        <taxon>Macrococcoides</taxon>
    </lineage>
</organism>
<protein>
    <submittedName>
        <fullName evidence="3">DNA-protecting protein DprA</fullName>
    </submittedName>
</protein>
<dbReference type="GO" id="GO:0009294">
    <property type="term" value="P:DNA-mediated transformation"/>
    <property type="evidence" value="ECO:0007669"/>
    <property type="project" value="InterPro"/>
</dbReference>
<gene>
    <name evidence="3" type="primary">dprA</name>
    <name evidence="3" type="ORF">BFS35_003805</name>
</gene>
<keyword evidence="4" id="KW-1185">Reference proteome</keyword>
<evidence type="ECO:0000259" key="2">
    <source>
        <dbReference type="Pfam" id="PF02481"/>
    </source>
</evidence>
<dbReference type="Gene3D" id="3.40.50.450">
    <property type="match status" value="1"/>
</dbReference>
<dbReference type="PANTHER" id="PTHR43022">
    <property type="entry name" value="PROTEIN SMF"/>
    <property type="match status" value="1"/>
</dbReference>
<dbReference type="SUPFAM" id="SSF102405">
    <property type="entry name" value="MCP/YpsA-like"/>
    <property type="match status" value="1"/>
</dbReference>
<dbReference type="AlphaFoldDB" id="A0A2G5NS20"/>
<accession>A0A2G5NS20</accession>
<dbReference type="InterPro" id="IPR003488">
    <property type="entry name" value="DprA"/>
</dbReference>
<dbReference type="PANTHER" id="PTHR43022:SF1">
    <property type="entry name" value="PROTEIN SMF"/>
    <property type="match status" value="1"/>
</dbReference>
<dbReference type="RefSeq" id="WP_099577696.1">
    <property type="nucleotide sequence ID" value="NZ_MJBI02000001.1"/>
</dbReference>
<evidence type="ECO:0000313" key="3">
    <source>
        <dbReference type="EMBL" id="RAI82820.1"/>
    </source>
</evidence>
<dbReference type="InterPro" id="IPR057666">
    <property type="entry name" value="DrpA_SLOG"/>
</dbReference>
<proteinExistence type="inferred from homology"/>
<reference evidence="3 4" key="1">
    <citation type="journal article" date="2018" name="Front. Microbiol.">
        <title>Description and Comparative Genomics of Macrococcus caseolyticus subsp. hominis subsp. nov., Macrococcus goetzii sp. nov., Macrococcus epidermidis sp. nov., and Macrococcus bohemicus sp. nov., Novel Macrococci From Human Clinical Material With Virulence Potential and Suspected Uptake of Foreign DNA by Natural Transformation.</title>
        <authorList>
            <person name="Maslanova I."/>
            <person name="Wertheimer Z."/>
            <person name="Sedlacek I."/>
            <person name="Svec P."/>
            <person name="Indrakova A."/>
            <person name="Kovarovic V."/>
            <person name="Schumann P."/>
            <person name="Sproer C."/>
            <person name="Kralova S."/>
            <person name="Sedo O."/>
            <person name="Kristofova L."/>
            <person name="Vrbovska V."/>
            <person name="Fuzik T."/>
            <person name="Petras P."/>
            <person name="Zdrahal Z."/>
            <person name="Ruzickova V."/>
            <person name="Doskar J."/>
            <person name="Pantucek R."/>
        </authorList>
    </citation>
    <scope>NUCLEOTIDE SEQUENCE [LARGE SCALE GENOMIC DNA]</scope>
    <source>
        <strain evidence="3 4">CCM 4927</strain>
    </source>
</reference>
<evidence type="ECO:0000256" key="1">
    <source>
        <dbReference type="ARBA" id="ARBA00006525"/>
    </source>
</evidence>
<comment type="similarity">
    <text evidence="1">Belongs to the DprA/Smf family.</text>
</comment>
<comment type="caution">
    <text evidence="3">The sequence shown here is derived from an EMBL/GenBank/DDBJ whole genome shotgun (WGS) entry which is preliminary data.</text>
</comment>
<evidence type="ECO:0000313" key="4">
    <source>
        <dbReference type="Proteomes" id="UP000229523"/>
    </source>
</evidence>
<dbReference type="NCBIfam" id="TIGR00732">
    <property type="entry name" value="dprA"/>
    <property type="match status" value="1"/>
</dbReference>